<dbReference type="AlphaFoldDB" id="A0A845QYE7"/>
<dbReference type="PANTHER" id="PTHR43406">
    <property type="entry name" value="TRYPTOPHAN SYNTHASE, ALPHA CHAIN"/>
    <property type="match status" value="1"/>
</dbReference>
<dbReference type="SUPFAM" id="SSF51366">
    <property type="entry name" value="Ribulose-phoshate binding barrel"/>
    <property type="match status" value="1"/>
</dbReference>
<protein>
    <recommendedName>
        <fullName evidence="3">tryptophan synthase</fullName>
        <ecNumber evidence="3">4.2.1.20</ecNumber>
    </recommendedName>
</protein>
<comment type="catalytic activity">
    <reaction evidence="8">
        <text>(1S,2R)-1-C-(indol-3-yl)glycerol 3-phosphate + L-serine = D-glyceraldehyde 3-phosphate + L-tryptophan + H2O</text>
        <dbReference type="Rhea" id="RHEA:10532"/>
        <dbReference type="ChEBI" id="CHEBI:15377"/>
        <dbReference type="ChEBI" id="CHEBI:33384"/>
        <dbReference type="ChEBI" id="CHEBI:57912"/>
        <dbReference type="ChEBI" id="CHEBI:58866"/>
        <dbReference type="ChEBI" id="CHEBI:59776"/>
        <dbReference type="EC" id="4.2.1.20"/>
    </reaction>
</comment>
<evidence type="ECO:0000256" key="8">
    <source>
        <dbReference type="ARBA" id="ARBA00049047"/>
    </source>
</evidence>
<evidence type="ECO:0000256" key="9">
    <source>
        <dbReference type="RuleBase" id="RU003662"/>
    </source>
</evidence>
<keyword evidence="5" id="KW-0822">Tryptophan biosynthesis</keyword>
<comment type="similarity">
    <text evidence="9">Belongs to the TrpA family.</text>
</comment>
<keyword evidence="6" id="KW-0057">Aromatic amino acid biosynthesis</keyword>
<dbReference type="EC" id="4.2.1.20" evidence="3"/>
<evidence type="ECO:0000256" key="1">
    <source>
        <dbReference type="ARBA" id="ARBA00004733"/>
    </source>
</evidence>
<evidence type="ECO:0000313" key="10">
    <source>
        <dbReference type="EMBL" id="NBI07190.1"/>
    </source>
</evidence>
<dbReference type="NCBIfam" id="TIGR00262">
    <property type="entry name" value="trpA"/>
    <property type="match status" value="1"/>
</dbReference>
<dbReference type="GO" id="GO:0004834">
    <property type="term" value="F:tryptophan synthase activity"/>
    <property type="evidence" value="ECO:0007669"/>
    <property type="project" value="UniProtKB-EC"/>
</dbReference>
<dbReference type="EMBL" id="QXXA01000010">
    <property type="protein sequence ID" value="NBI07190.1"/>
    <property type="molecule type" value="Genomic_DNA"/>
</dbReference>
<dbReference type="Gene3D" id="3.20.20.70">
    <property type="entry name" value="Aldolase class I"/>
    <property type="match status" value="1"/>
</dbReference>
<organism evidence="10 11">
    <name type="scientific">Senegalia massiliensis</name>
    <dbReference type="NCBI Taxonomy" id="1720316"/>
    <lineage>
        <taxon>Bacteria</taxon>
        <taxon>Bacillati</taxon>
        <taxon>Bacillota</taxon>
        <taxon>Clostridia</taxon>
        <taxon>Eubacteriales</taxon>
        <taxon>Clostridiaceae</taxon>
        <taxon>Senegalia</taxon>
    </lineage>
</organism>
<keyword evidence="4" id="KW-0028">Amino-acid biosynthesis</keyword>
<dbReference type="GO" id="GO:0005829">
    <property type="term" value="C:cytosol"/>
    <property type="evidence" value="ECO:0007669"/>
    <property type="project" value="TreeGrafter"/>
</dbReference>
<gene>
    <name evidence="10" type="primary">trpA</name>
    <name evidence="10" type="ORF">D3Z33_10030</name>
</gene>
<comment type="subunit">
    <text evidence="2">Tetramer of two alpha and two beta chains.</text>
</comment>
<dbReference type="Proteomes" id="UP000467132">
    <property type="component" value="Unassembled WGS sequence"/>
</dbReference>
<sequence>MYSKKNLLTLYLTVGYPDKDTFFKSLDIMVKEGMDILELGIPVENPSLDGNTVSNTHKVSLEKGFNEKVLDIYLKKIKSLYPDLPILIMSYKDGIEKYNLLNKTNLYDAILAPDESLQLDNVKTVQIFNEKMNKEQIKDKLSITNCFAYVMSGVGTTGTKGDLPQGYIQTMKNIREISDIPIQIGFGIYSDNQIKEVLSKGANGVIIGSEIIRKIDEGLDSLRKYMKNISKARE</sequence>
<comment type="pathway">
    <text evidence="1">Amino-acid biosynthesis; L-tryptophan biosynthesis; L-tryptophan from chorismate: step 5/5.</text>
</comment>
<dbReference type="PANTHER" id="PTHR43406:SF1">
    <property type="entry name" value="TRYPTOPHAN SYNTHASE ALPHA CHAIN, CHLOROPLASTIC"/>
    <property type="match status" value="1"/>
</dbReference>
<keyword evidence="7 10" id="KW-0456">Lyase</keyword>
<dbReference type="InterPro" id="IPR011060">
    <property type="entry name" value="RibuloseP-bd_barrel"/>
</dbReference>
<comment type="caution">
    <text evidence="10">The sequence shown here is derived from an EMBL/GenBank/DDBJ whole genome shotgun (WGS) entry which is preliminary data.</text>
</comment>
<dbReference type="InterPro" id="IPR002028">
    <property type="entry name" value="Trp_synthase_suA"/>
</dbReference>
<evidence type="ECO:0000256" key="6">
    <source>
        <dbReference type="ARBA" id="ARBA00023141"/>
    </source>
</evidence>
<proteinExistence type="inferred from homology"/>
<dbReference type="OrthoDB" id="9804578at2"/>
<dbReference type="UniPathway" id="UPA00035">
    <property type="reaction ID" value="UER00044"/>
</dbReference>
<evidence type="ECO:0000256" key="5">
    <source>
        <dbReference type="ARBA" id="ARBA00022822"/>
    </source>
</evidence>
<dbReference type="InterPro" id="IPR013785">
    <property type="entry name" value="Aldolase_TIM"/>
</dbReference>
<accession>A0A845QYE7</accession>
<evidence type="ECO:0000256" key="2">
    <source>
        <dbReference type="ARBA" id="ARBA00011270"/>
    </source>
</evidence>
<dbReference type="CDD" id="cd04724">
    <property type="entry name" value="Tryptophan_synthase_alpha"/>
    <property type="match status" value="1"/>
</dbReference>
<evidence type="ECO:0000313" key="11">
    <source>
        <dbReference type="Proteomes" id="UP000467132"/>
    </source>
</evidence>
<dbReference type="Pfam" id="PF00290">
    <property type="entry name" value="Trp_syntA"/>
    <property type="match status" value="1"/>
</dbReference>
<keyword evidence="11" id="KW-1185">Reference proteome</keyword>
<evidence type="ECO:0000256" key="4">
    <source>
        <dbReference type="ARBA" id="ARBA00022605"/>
    </source>
</evidence>
<reference evidence="10 11" key="1">
    <citation type="submission" date="2018-08" db="EMBL/GenBank/DDBJ databases">
        <title>Murine metabolic-syndrome-specific gut microbial biobank.</title>
        <authorList>
            <person name="Liu C."/>
        </authorList>
    </citation>
    <scope>NUCLEOTIDE SEQUENCE [LARGE SCALE GENOMIC DNA]</scope>
    <source>
        <strain evidence="10 11">583</strain>
    </source>
</reference>
<evidence type="ECO:0000256" key="3">
    <source>
        <dbReference type="ARBA" id="ARBA00012043"/>
    </source>
</evidence>
<name>A0A845QYE7_9CLOT</name>
<dbReference type="RefSeq" id="WP_160197652.1">
    <property type="nucleotide sequence ID" value="NZ_QXXA01000010.1"/>
</dbReference>
<evidence type="ECO:0000256" key="7">
    <source>
        <dbReference type="ARBA" id="ARBA00023239"/>
    </source>
</evidence>